<sequence>MASAPTAEPRPTRKAQEEANAAAAKAKADLQEKKSKALLQLKITSARMQWRVILDLADKHEGGDNVIESMDLHDEGAEAFPPESGVDTESDGMLINTEEGEDTNEQDNVEPNIPEEDYAPGVSDGNESGKDVSTIPKITLKPGKRSQKAQKSSATTDGLPSDWRKCIITQTKLSRAGKTAPPAEESFEPGEFDKDEDVEQLAAVKQSKRLVKIGLKPTRDMSDSTSSYTFANSYIQMKMVKVHERDVKISISDSQTGNTSIKKLPINCLPLPTGPEGHTYTTQWRKEFKPTAINFAASLPQPFSANALLHNHVKQWWNLIFTFPMDEHWIWTTNSEDSLPAVVDQTSKVITEWRSSMGKKAIAILTNIFERDEMSKDEIIEWVEERRGGPIDTFRWLYADPDGPEGEKGAFLSDIVLQIFGYHLKQVSGAKKDYGLPIGGLALCTTAMERALELWSTGELPKASRKRDSSDPTVLEPSSTKKKASPAMVFGGNEWVARTAGYAALAKGLDPVEHWPLIIKLAEAEVALISTTIPEPDAMQARANLSL</sequence>
<proteinExistence type="predicted"/>
<evidence type="ECO:0000313" key="3">
    <source>
        <dbReference type="Proteomes" id="UP000717328"/>
    </source>
</evidence>
<feature type="region of interest" description="Disordered" evidence="1">
    <location>
        <begin position="1"/>
        <end position="31"/>
    </location>
</feature>
<reference evidence="2" key="2">
    <citation type="submission" date="2021-10" db="EMBL/GenBank/DDBJ databases">
        <title>Phylogenomics reveals ancestral predisposition of the termite-cultivated fungus Termitomyces towards a domesticated lifestyle.</title>
        <authorList>
            <person name="Auxier B."/>
            <person name="Grum-Grzhimaylo A."/>
            <person name="Cardenas M.E."/>
            <person name="Lodge J.D."/>
            <person name="Laessoe T."/>
            <person name="Pedersen O."/>
            <person name="Smith M.E."/>
            <person name="Kuyper T.W."/>
            <person name="Franco-Molano E.A."/>
            <person name="Baroni T.J."/>
            <person name="Aanen D.K."/>
        </authorList>
    </citation>
    <scope>NUCLEOTIDE SEQUENCE</scope>
    <source>
        <strain evidence="2">D49</strain>
    </source>
</reference>
<feature type="compositionally biased region" description="Acidic residues" evidence="1">
    <location>
        <begin position="185"/>
        <end position="195"/>
    </location>
</feature>
<feature type="region of interest" description="Disordered" evidence="1">
    <location>
        <begin position="98"/>
        <end position="195"/>
    </location>
</feature>
<dbReference type="EMBL" id="JABCKI010000965">
    <property type="protein sequence ID" value="KAG5649475.1"/>
    <property type="molecule type" value="Genomic_DNA"/>
</dbReference>
<name>A0A9P7GHP5_9AGAR</name>
<keyword evidence="3" id="KW-1185">Reference proteome</keyword>
<organism evidence="2 3">
    <name type="scientific">Sphagnurus paluster</name>
    <dbReference type="NCBI Taxonomy" id="117069"/>
    <lineage>
        <taxon>Eukaryota</taxon>
        <taxon>Fungi</taxon>
        <taxon>Dikarya</taxon>
        <taxon>Basidiomycota</taxon>
        <taxon>Agaricomycotina</taxon>
        <taxon>Agaricomycetes</taxon>
        <taxon>Agaricomycetidae</taxon>
        <taxon>Agaricales</taxon>
        <taxon>Tricholomatineae</taxon>
        <taxon>Lyophyllaceae</taxon>
        <taxon>Sphagnurus</taxon>
    </lineage>
</organism>
<dbReference type="Proteomes" id="UP000717328">
    <property type="component" value="Unassembled WGS sequence"/>
</dbReference>
<accession>A0A9P7GHP5</accession>
<evidence type="ECO:0000256" key="1">
    <source>
        <dbReference type="SAM" id="MobiDB-lite"/>
    </source>
</evidence>
<feature type="region of interest" description="Disordered" evidence="1">
    <location>
        <begin position="462"/>
        <end position="486"/>
    </location>
</feature>
<feature type="compositionally biased region" description="Polar residues" evidence="1">
    <location>
        <begin position="149"/>
        <end position="158"/>
    </location>
</feature>
<feature type="non-terminal residue" evidence="2">
    <location>
        <position position="547"/>
    </location>
</feature>
<dbReference type="AlphaFoldDB" id="A0A9P7GHP5"/>
<comment type="caution">
    <text evidence="2">The sequence shown here is derived from an EMBL/GenBank/DDBJ whole genome shotgun (WGS) entry which is preliminary data.</text>
</comment>
<feature type="compositionally biased region" description="Acidic residues" evidence="1">
    <location>
        <begin position="98"/>
        <end position="118"/>
    </location>
</feature>
<gene>
    <name evidence="2" type="ORF">H0H81_003611</name>
</gene>
<protein>
    <submittedName>
        <fullName evidence="2">Uncharacterized protein</fullName>
    </submittedName>
</protein>
<evidence type="ECO:0000313" key="2">
    <source>
        <dbReference type="EMBL" id="KAG5649475.1"/>
    </source>
</evidence>
<dbReference type="OrthoDB" id="2755811at2759"/>
<reference evidence="2" key="1">
    <citation type="submission" date="2021-02" db="EMBL/GenBank/DDBJ databases">
        <authorList>
            <person name="Nieuwenhuis M."/>
            <person name="Van De Peppel L.J.J."/>
        </authorList>
    </citation>
    <scope>NUCLEOTIDE SEQUENCE</scope>
    <source>
        <strain evidence="2">D49</strain>
    </source>
</reference>